<sequence length="656" mass="72695">MDAPPSSSSSSSSLLPVPRPRAPDDTVFYAIYPDLPRDLPAPPRSPRSAPSTSTSSPSSPPPLLLRVAPRPLPPLPPRSLSSPCSLCSSPPLPHLHGKTHFADAIDDEWLVVSLLYAASRAVPSLSIRVWDSDGEFLLIESAFALPRWLNPESSANRVFIRRGELHIVPKDRFPTNPSLEDALDAVRSDEIETRAPDPVQDAINRRIEGYPERARENIHRVTVRVPLPVAQVLKEEPCLISLAVEGFYDRDVDSMKHAARMERFLKSDNGEIEMVRVVVTMSRAMYAQLVQQSFQAPKLYPMPSREEGPGAYGEAELGMKIACGFEMMYQERRRSGEKGTGSTWEVFRKSLESSGCFEGLLPGSKEYQRIMEDAFQYYKSTTLFSRTREIMNAPVRRIDEILSTPHSADDFKGIELPPNDDESWLYNGEDELNLALQERQKEMEEYEAAKKQRKLKQKAAESGSNSLTNNFNVGDISESMQEFVRKVSSFQGVEVPENRKSKAVELDADQFFKAMESVLGGISHEGAAGDADFEGASSSSDMEFDDSEDGSDFAEEGGDKDNEDTFLQSYTDALNKELTSTTLGKSFVRAERSGNENEGPSNATEDMDEELTPVDVDFNLVKNFLDSFSSQQGLPGPASNLLGLMGVNVPPDAKKE</sequence>
<evidence type="ECO:0000313" key="3">
    <source>
        <dbReference type="EMBL" id="CAD1825564.1"/>
    </source>
</evidence>
<dbReference type="EMBL" id="LR862145">
    <property type="protein sequence ID" value="CAD1825564.1"/>
    <property type="molecule type" value="Genomic_DNA"/>
</dbReference>
<feature type="region of interest" description="Disordered" evidence="2">
    <location>
        <begin position="34"/>
        <end position="68"/>
    </location>
</feature>
<accession>A0A6V7P4J4</accession>
<evidence type="ECO:0000256" key="2">
    <source>
        <dbReference type="SAM" id="MobiDB-lite"/>
    </source>
</evidence>
<feature type="compositionally biased region" description="Low complexity" evidence="2">
    <location>
        <begin position="1"/>
        <end position="16"/>
    </location>
</feature>
<feature type="region of interest" description="Disordered" evidence="2">
    <location>
        <begin position="634"/>
        <end position="656"/>
    </location>
</feature>
<dbReference type="Pfam" id="PF07093">
    <property type="entry name" value="SGT1"/>
    <property type="match status" value="1"/>
</dbReference>
<dbReference type="PANTHER" id="PTHR13060">
    <property type="entry name" value="SGT1 PROTEIN HSGT1 SUPPRESSOR OF GCR2"/>
    <property type="match status" value="1"/>
</dbReference>
<organism evidence="3">
    <name type="scientific">Ananas comosus var. bracteatus</name>
    <name type="common">red pineapple</name>
    <dbReference type="NCBI Taxonomy" id="296719"/>
    <lineage>
        <taxon>Eukaryota</taxon>
        <taxon>Viridiplantae</taxon>
        <taxon>Streptophyta</taxon>
        <taxon>Embryophyta</taxon>
        <taxon>Tracheophyta</taxon>
        <taxon>Spermatophyta</taxon>
        <taxon>Magnoliopsida</taxon>
        <taxon>Liliopsida</taxon>
        <taxon>Poales</taxon>
        <taxon>Bromeliaceae</taxon>
        <taxon>Bromelioideae</taxon>
        <taxon>Ananas</taxon>
    </lineage>
</organism>
<evidence type="ECO:0000256" key="1">
    <source>
        <dbReference type="SAM" id="Coils"/>
    </source>
</evidence>
<gene>
    <name evidence="3" type="ORF">CB5_LOCUS8775</name>
</gene>
<dbReference type="GO" id="GO:0005634">
    <property type="term" value="C:nucleus"/>
    <property type="evidence" value="ECO:0007669"/>
    <property type="project" value="TreeGrafter"/>
</dbReference>
<feature type="region of interest" description="Disordered" evidence="2">
    <location>
        <begin position="525"/>
        <end position="564"/>
    </location>
</feature>
<evidence type="ECO:0008006" key="4">
    <source>
        <dbReference type="Google" id="ProtNLM"/>
    </source>
</evidence>
<dbReference type="InterPro" id="IPR010770">
    <property type="entry name" value="Ecd"/>
</dbReference>
<protein>
    <recommendedName>
        <fullName evidence="4">Protein ecdysoneless homolog</fullName>
    </recommendedName>
</protein>
<keyword evidence="1" id="KW-0175">Coiled coil</keyword>
<feature type="compositionally biased region" description="Acidic residues" evidence="2">
    <location>
        <begin position="542"/>
        <end position="564"/>
    </location>
</feature>
<feature type="coiled-coil region" evidence="1">
    <location>
        <begin position="429"/>
        <end position="459"/>
    </location>
</feature>
<feature type="region of interest" description="Disordered" evidence="2">
    <location>
        <begin position="585"/>
        <end position="610"/>
    </location>
</feature>
<name>A0A6V7P4J4_ANACO</name>
<feature type="compositionally biased region" description="Low complexity" evidence="2">
    <location>
        <begin position="46"/>
        <end position="57"/>
    </location>
</feature>
<dbReference type="PANTHER" id="PTHR13060:SF0">
    <property type="entry name" value="PROTEIN ECDYSONELESS HOMOLOG"/>
    <property type="match status" value="1"/>
</dbReference>
<dbReference type="AlphaFoldDB" id="A0A6V7P4J4"/>
<feature type="compositionally biased region" description="Low complexity" evidence="2">
    <location>
        <begin position="525"/>
        <end position="541"/>
    </location>
</feature>
<reference evidence="3" key="1">
    <citation type="submission" date="2020-07" db="EMBL/GenBank/DDBJ databases">
        <authorList>
            <person name="Lin J."/>
        </authorList>
    </citation>
    <scope>NUCLEOTIDE SEQUENCE</scope>
</reference>
<proteinExistence type="predicted"/>
<feature type="region of interest" description="Disordered" evidence="2">
    <location>
        <begin position="1"/>
        <end position="22"/>
    </location>
</feature>